<accession>A0A3M3JLI0</accession>
<sequence length="1006" mass="109096">MMIKLQQQEVIMKWIIKLMLVMALAFSGSAFAEKTPLEVAAEARVSTSPVDTTDMTMFAITQRDIMINFLNQMCSACLQLPAPKALATHLGFNPDLAASNGSILNVIIESFSITLGFAFGTGILGIFCFYLLYTSANHDEKQKAKNHKLVIITLVVGLLMNPVVMMTVLAVIWLLGTASANWLSLFLTTSIANTAPESVELDTTTNKLTQYDVSERVGFWNALTETITKSAVIATHNVQLGRSGLFASDLTKGAVLNDIQNNVKLNIVPVFKQGIVTQLDFVWNEKYDNYDAAKYGRASKSFSVRANNLDSGMEQEADSDISMAVRLKAQADGQKLFAADDFFNTLVSYESDALPLVIAGKSQEAQQKYDDALILKVADAMDTGLNAIKDQYMSEGLGAGMAGLYQLYSSTFINSAQGLNPQMTYSGKWKYDQQASQYVHKYNCSNFYDKQIDDIHVAGFNVLAAGSAWGDVNRVAASLPTQCVVFMNGKAVYMGVDAKTDDAAVNVFKDRTTAASIAKSNLTSNIIEGALTGQMKFMQKNNPYKNLMLANIDLGFIHAGLSFAAIGKAMNFTSRMGDGVRNGLVVDKAVAGQFSIGADFNMLFGDERETKDVTNNEGYKAISTDYKPLIFDALIDPITAGSVTSYQQAQTFNDSEETVGDMIINAIQSQSTLLQDKKREMGLSLDKTMSKGIIECNANALACDARATGTISDIYSSAPLMLGIKLKMGTAAVEAIKEFDISDVINKFGLSGDSFVGKALGKIGAMVGKFAFLIKMGVAALNVILVPIDLLANALIIIGVWVLALQVLPAIQMIMLCVHICMMFLKAIINIYAAMFEAVFKVEPRHFGVGLKSMAADWTGVYFYLMGFYFMIFILYYINISRFERALYSSVAAEGGLFEMMAGLVVVLGVSAMLVTACMALPKFAMGFKSSLFPEDSSMLDDITANRALETMAVSYLAEQTIRRAADAAKDAVKREAEKANHALKGNQASPAPAGEGKPASDTEGR</sequence>
<feature type="transmembrane region" description="Helical" evidence="2">
    <location>
        <begin position="900"/>
        <end position="921"/>
    </location>
</feature>
<gene>
    <name evidence="4" type="ORF">ALQ65_01002</name>
</gene>
<evidence type="ECO:0000256" key="3">
    <source>
        <dbReference type="SAM" id="SignalP"/>
    </source>
</evidence>
<evidence type="ECO:0000313" key="4">
    <source>
        <dbReference type="EMBL" id="RMN10875.1"/>
    </source>
</evidence>
<evidence type="ECO:0000313" key="5">
    <source>
        <dbReference type="Proteomes" id="UP000271468"/>
    </source>
</evidence>
<feature type="chain" id="PRO_5018117743" evidence="3">
    <location>
        <begin position="33"/>
        <end position="1006"/>
    </location>
</feature>
<comment type="caution">
    <text evidence="4">The sequence shown here is derived from an EMBL/GenBank/DDBJ whole genome shotgun (WGS) entry which is preliminary data.</text>
</comment>
<feature type="transmembrane region" description="Helical" evidence="2">
    <location>
        <begin position="861"/>
        <end position="880"/>
    </location>
</feature>
<dbReference type="Proteomes" id="UP000271468">
    <property type="component" value="Unassembled WGS sequence"/>
</dbReference>
<feature type="transmembrane region" description="Helical" evidence="2">
    <location>
        <begin position="810"/>
        <end position="840"/>
    </location>
</feature>
<feature type="region of interest" description="Disordered" evidence="1">
    <location>
        <begin position="974"/>
        <end position="1006"/>
    </location>
</feature>
<evidence type="ECO:0000256" key="1">
    <source>
        <dbReference type="SAM" id="MobiDB-lite"/>
    </source>
</evidence>
<feature type="transmembrane region" description="Helical" evidence="2">
    <location>
        <begin position="779"/>
        <end position="804"/>
    </location>
</feature>
<keyword evidence="3" id="KW-0732">Signal</keyword>
<keyword evidence="2" id="KW-1133">Transmembrane helix</keyword>
<evidence type="ECO:0000256" key="2">
    <source>
        <dbReference type="SAM" id="Phobius"/>
    </source>
</evidence>
<dbReference type="EMBL" id="RBOV01000227">
    <property type="protein sequence ID" value="RMN10875.1"/>
    <property type="molecule type" value="Genomic_DNA"/>
</dbReference>
<keyword evidence="2" id="KW-0472">Membrane</keyword>
<name>A0A3M3JLI0_9PSED</name>
<feature type="signal peptide" evidence="3">
    <location>
        <begin position="1"/>
        <end position="32"/>
    </location>
</feature>
<reference evidence="4 5" key="1">
    <citation type="submission" date="2018-08" db="EMBL/GenBank/DDBJ databases">
        <title>Recombination of ecologically and evolutionarily significant loci maintains genetic cohesion in the Pseudomonas syringae species complex.</title>
        <authorList>
            <person name="Dillon M."/>
            <person name="Thakur S."/>
            <person name="Almeida R.N.D."/>
            <person name="Weir B.S."/>
            <person name="Guttman D.S."/>
        </authorList>
    </citation>
    <scope>NUCLEOTIDE SEQUENCE [LARGE SCALE GENOMIC DNA]</scope>
    <source>
        <strain evidence="4 5">ICMP 12341</strain>
    </source>
</reference>
<dbReference type="AlphaFoldDB" id="A0A3M3JLI0"/>
<organism evidence="4 5">
    <name type="scientific">Pseudomonas syringae pv. coriandricola</name>
    <dbReference type="NCBI Taxonomy" id="264453"/>
    <lineage>
        <taxon>Bacteria</taxon>
        <taxon>Pseudomonadati</taxon>
        <taxon>Pseudomonadota</taxon>
        <taxon>Gammaproteobacteria</taxon>
        <taxon>Pseudomonadales</taxon>
        <taxon>Pseudomonadaceae</taxon>
        <taxon>Pseudomonas</taxon>
    </lineage>
</organism>
<feature type="transmembrane region" description="Helical" evidence="2">
    <location>
        <begin position="111"/>
        <end position="133"/>
    </location>
</feature>
<protein>
    <submittedName>
        <fullName evidence="4">Uncharacterized protein</fullName>
    </submittedName>
</protein>
<keyword evidence="2" id="KW-0812">Transmembrane</keyword>
<proteinExistence type="predicted"/>
<feature type="transmembrane region" description="Helical" evidence="2">
    <location>
        <begin position="149"/>
        <end position="175"/>
    </location>
</feature>